<feature type="transmembrane region" description="Helical" evidence="6">
    <location>
        <begin position="111"/>
        <end position="134"/>
    </location>
</feature>
<evidence type="ECO:0000256" key="1">
    <source>
        <dbReference type="ARBA" id="ARBA00004141"/>
    </source>
</evidence>
<dbReference type="GO" id="GO:0016020">
    <property type="term" value="C:membrane"/>
    <property type="evidence" value="ECO:0007669"/>
    <property type="project" value="UniProtKB-SubCell"/>
</dbReference>
<evidence type="ECO:0000259" key="7">
    <source>
        <dbReference type="Pfam" id="PF20684"/>
    </source>
</evidence>
<evidence type="ECO:0000313" key="8">
    <source>
        <dbReference type="EMBL" id="KAF2188516.1"/>
    </source>
</evidence>
<feature type="transmembrane region" description="Helical" evidence="6">
    <location>
        <begin position="84"/>
        <end position="105"/>
    </location>
</feature>
<proteinExistence type="inferred from homology"/>
<protein>
    <recommendedName>
        <fullName evidence="7">Rhodopsin domain-containing protein</fullName>
    </recommendedName>
</protein>
<sequence>PPPGITPDFANPPSRVHAVLTVHIVLVSISTLFIVLRFYTARFIMRHIRVDDSTQYGFGRHLWDVPVPVFSPNFLKFGAISGTFMGISIMLTKLSILTLFLRFIPWGNLRVALYIIMAIVVVYSLVTSFVWMYACQPLEKIWDLTVTGGSCINLLKLQVFSGVMNTTTDAAILTLPVLFARKLQLPKRQKIGVMVVLMTGGFILIVTIIRLKISVDFVNTKDITWEGVTSIVWWTIEVHVAIICACLSAGKPFLRKHMPWVIGSS</sequence>
<dbReference type="PANTHER" id="PTHR33048:SF47">
    <property type="entry name" value="INTEGRAL MEMBRANE PROTEIN-RELATED"/>
    <property type="match status" value="1"/>
</dbReference>
<evidence type="ECO:0000256" key="3">
    <source>
        <dbReference type="ARBA" id="ARBA00022989"/>
    </source>
</evidence>
<feature type="transmembrane region" description="Helical" evidence="6">
    <location>
        <begin position="20"/>
        <end position="39"/>
    </location>
</feature>
<name>A0A6A6EF62_9PEZI</name>
<evidence type="ECO:0000313" key="9">
    <source>
        <dbReference type="Proteomes" id="UP000800200"/>
    </source>
</evidence>
<reference evidence="8" key="1">
    <citation type="journal article" date="2020" name="Stud. Mycol.">
        <title>101 Dothideomycetes genomes: a test case for predicting lifestyles and emergence of pathogens.</title>
        <authorList>
            <person name="Haridas S."/>
            <person name="Albert R."/>
            <person name="Binder M."/>
            <person name="Bloem J."/>
            <person name="Labutti K."/>
            <person name="Salamov A."/>
            <person name="Andreopoulos B."/>
            <person name="Baker S."/>
            <person name="Barry K."/>
            <person name="Bills G."/>
            <person name="Bluhm B."/>
            <person name="Cannon C."/>
            <person name="Castanera R."/>
            <person name="Culley D."/>
            <person name="Daum C."/>
            <person name="Ezra D."/>
            <person name="Gonzalez J."/>
            <person name="Henrissat B."/>
            <person name="Kuo A."/>
            <person name="Liang C."/>
            <person name="Lipzen A."/>
            <person name="Lutzoni F."/>
            <person name="Magnuson J."/>
            <person name="Mondo S."/>
            <person name="Nolan M."/>
            <person name="Ohm R."/>
            <person name="Pangilinan J."/>
            <person name="Park H.-J."/>
            <person name="Ramirez L."/>
            <person name="Alfaro M."/>
            <person name="Sun H."/>
            <person name="Tritt A."/>
            <person name="Yoshinaga Y."/>
            <person name="Zwiers L.-H."/>
            <person name="Turgeon B."/>
            <person name="Goodwin S."/>
            <person name="Spatafora J."/>
            <person name="Crous P."/>
            <person name="Grigoriev I."/>
        </authorList>
    </citation>
    <scope>NUCLEOTIDE SEQUENCE</scope>
    <source>
        <strain evidence="8">CBS 207.26</strain>
    </source>
</reference>
<evidence type="ECO:0000256" key="2">
    <source>
        <dbReference type="ARBA" id="ARBA00022692"/>
    </source>
</evidence>
<dbReference type="EMBL" id="ML994623">
    <property type="protein sequence ID" value="KAF2188516.1"/>
    <property type="molecule type" value="Genomic_DNA"/>
</dbReference>
<dbReference type="InterPro" id="IPR049326">
    <property type="entry name" value="Rhodopsin_dom_fungi"/>
</dbReference>
<accession>A0A6A6EF62</accession>
<keyword evidence="9" id="KW-1185">Reference proteome</keyword>
<dbReference type="Proteomes" id="UP000800200">
    <property type="component" value="Unassembled WGS sequence"/>
</dbReference>
<dbReference type="PANTHER" id="PTHR33048">
    <property type="entry name" value="PTH11-LIKE INTEGRAL MEMBRANE PROTEIN (AFU_ORTHOLOGUE AFUA_5G11245)"/>
    <property type="match status" value="1"/>
</dbReference>
<organism evidence="8 9">
    <name type="scientific">Zopfia rhizophila CBS 207.26</name>
    <dbReference type="NCBI Taxonomy" id="1314779"/>
    <lineage>
        <taxon>Eukaryota</taxon>
        <taxon>Fungi</taxon>
        <taxon>Dikarya</taxon>
        <taxon>Ascomycota</taxon>
        <taxon>Pezizomycotina</taxon>
        <taxon>Dothideomycetes</taxon>
        <taxon>Dothideomycetes incertae sedis</taxon>
        <taxon>Zopfiaceae</taxon>
        <taxon>Zopfia</taxon>
    </lineage>
</organism>
<evidence type="ECO:0000256" key="4">
    <source>
        <dbReference type="ARBA" id="ARBA00023136"/>
    </source>
</evidence>
<feature type="non-terminal residue" evidence="8">
    <location>
        <position position="1"/>
    </location>
</feature>
<dbReference type="Pfam" id="PF20684">
    <property type="entry name" value="Fung_rhodopsin"/>
    <property type="match status" value="1"/>
</dbReference>
<keyword evidence="2 6" id="KW-0812">Transmembrane</keyword>
<feature type="domain" description="Rhodopsin" evidence="7">
    <location>
        <begin position="47"/>
        <end position="255"/>
    </location>
</feature>
<feature type="non-terminal residue" evidence="8">
    <location>
        <position position="265"/>
    </location>
</feature>
<dbReference type="AlphaFoldDB" id="A0A6A6EF62"/>
<feature type="transmembrane region" description="Helical" evidence="6">
    <location>
        <begin position="191"/>
        <end position="211"/>
    </location>
</feature>
<keyword evidence="3 6" id="KW-1133">Transmembrane helix</keyword>
<feature type="transmembrane region" description="Helical" evidence="6">
    <location>
        <begin position="231"/>
        <end position="250"/>
    </location>
</feature>
<gene>
    <name evidence="8" type="ORF">K469DRAFT_448797</name>
</gene>
<comment type="subcellular location">
    <subcellularLocation>
        <location evidence="1">Membrane</location>
        <topology evidence="1">Multi-pass membrane protein</topology>
    </subcellularLocation>
</comment>
<dbReference type="OrthoDB" id="444631at2759"/>
<evidence type="ECO:0000256" key="6">
    <source>
        <dbReference type="SAM" id="Phobius"/>
    </source>
</evidence>
<keyword evidence="4 6" id="KW-0472">Membrane</keyword>
<dbReference type="InterPro" id="IPR052337">
    <property type="entry name" value="SAT4-like"/>
</dbReference>
<comment type="similarity">
    <text evidence="5">Belongs to the SAT4 family.</text>
</comment>
<evidence type="ECO:0000256" key="5">
    <source>
        <dbReference type="ARBA" id="ARBA00038359"/>
    </source>
</evidence>